<keyword evidence="9 11" id="KW-1015">Disulfide bond</keyword>
<evidence type="ECO:0000313" key="15">
    <source>
        <dbReference type="Proteomes" id="UP000030848"/>
    </source>
</evidence>
<comment type="caution">
    <text evidence="14">The sequence shown here is derived from an EMBL/GenBank/DDBJ whole genome shotgun (WGS) entry which is preliminary data.</text>
</comment>
<dbReference type="HAMAP" id="MF_01479">
    <property type="entry name" value="WhiB"/>
    <property type="match status" value="1"/>
</dbReference>
<keyword evidence="10 11" id="KW-0804">Transcription</keyword>
<evidence type="ECO:0000256" key="6">
    <source>
        <dbReference type="ARBA" id="ARBA00023014"/>
    </source>
</evidence>
<feature type="binding site" evidence="11">
    <location>
        <position position="49"/>
    </location>
    <ligand>
        <name>[4Fe-4S] cluster</name>
        <dbReference type="ChEBI" id="CHEBI:49883"/>
    </ligand>
</feature>
<dbReference type="Pfam" id="PF02467">
    <property type="entry name" value="Whib"/>
    <property type="match status" value="1"/>
</dbReference>
<keyword evidence="11" id="KW-0963">Cytoplasm</keyword>
<accession>A0A837DCR1</accession>
<evidence type="ECO:0000256" key="7">
    <source>
        <dbReference type="ARBA" id="ARBA00023015"/>
    </source>
</evidence>
<keyword evidence="4 11" id="KW-0479">Metal-binding</keyword>
<dbReference type="Proteomes" id="UP000030848">
    <property type="component" value="Unassembled WGS sequence"/>
</dbReference>
<dbReference type="GO" id="GO:0051539">
    <property type="term" value="F:4 iron, 4 sulfur cluster binding"/>
    <property type="evidence" value="ECO:0007669"/>
    <property type="project" value="UniProtKB-UniRule"/>
</dbReference>
<evidence type="ECO:0000256" key="2">
    <source>
        <dbReference type="ARBA" id="ARBA00006597"/>
    </source>
</evidence>
<evidence type="ECO:0000256" key="12">
    <source>
        <dbReference type="SAM" id="MobiDB-lite"/>
    </source>
</evidence>
<dbReference type="OMA" id="HESEDWV"/>
<evidence type="ECO:0000256" key="11">
    <source>
        <dbReference type="HAMAP-Rule" id="MF_01479"/>
    </source>
</evidence>
<comment type="PTM">
    <text evidence="11">Upon Fe-S cluster removal intramolecular disulfide bonds are formed.</text>
</comment>
<keyword evidence="7 11" id="KW-0805">Transcription regulation</keyword>
<keyword evidence="5 11" id="KW-0408">Iron</keyword>
<feature type="region of interest" description="Disordered" evidence="12">
    <location>
        <begin position="72"/>
        <end position="95"/>
    </location>
</feature>
<evidence type="ECO:0000256" key="3">
    <source>
        <dbReference type="ARBA" id="ARBA00022485"/>
    </source>
</evidence>
<name>A0A837DCR1_9PSEU</name>
<dbReference type="InterPro" id="IPR034768">
    <property type="entry name" value="4FE4S_WBL"/>
</dbReference>
<evidence type="ECO:0000259" key="13">
    <source>
        <dbReference type="PROSITE" id="PS51674"/>
    </source>
</evidence>
<dbReference type="GO" id="GO:0003677">
    <property type="term" value="F:DNA binding"/>
    <property type="evidence" value="ECO:0007669"/>
    <property type="project" value="UniProtKB-UniRule"/>
</dbReference>
<dbReference type="GO" id="GO:0045454">
    <property type="term" value="P:cell redox homeostasis"/>
    <property type="evidence" value="ECO:0007669"/>
    <property type="project" value="TreeGrafter"/>
</dbReference>
<evidence type="ECO:0000313" key="14">
    <source>
        <dbReference type="EMBL" id="KHF45633.1"/>
    </source>
</evidence>
<keyword evidence="6 11" id="KW-0411">Iron-sulfur</keyword>
<reference evidence="14 15" key="1">
    <citation type="submission" date="2014-10" db="EMBL/GenBank/DDBJ databases">
        <title>Genome sequence of Micropolyspora internatus JCM3315.</title>
        <authorList>
            <person name="Shin S.-K."/>
            <person name="Yi H."/>
        </authorList>
    </citation>
    <scope>NUCLEOTIDE SEQUENCE [LARGE SCALE GENOMIC DNA]</scope>
    <source>
        <strain evidence="14 15">JCM 3315</strain>
    </source>
</reference>
<dbReference type="EMBL" id="JRZE01000002">
    <property type="protein sequence ID" value="KHF45633.1"/>
    <property type="molecule type" value="Genomic_DNA"/>
</dbReference>
<feature type="binding site" evidence="11">
    <location>
        <position position="12"/>
    </location>
    <ligand>
        <name>[4Fe-4S] cluster</name>
        <dbReference type="ChEBI" id="CHEBI:49883"/>
    </ligand>
</feature>
<protein>
    <recommendedName>
        <fullName evidence="11">Transcriptional regulator WhiB</fullName>
    </recommendedName>
</protein>
<sequence>MMNADWRHRAACRDEDPELFFPVSDVGPGARQTAQAKAVCARCPVREECLRYALDNGLDYGIFGGLTERERRDLARRNRQAHTGGYTEDSENRVA</sequence>
<gene>
    <name evidence="11" type="primary">whiB</name>
    <name evidence="14" type="ORF">MINT15_08500</name>
</gene>
<keyword evidence="8 11" id="KW-0238">DNA-binding</keyword>
<dbReference type="GO" id="GO:0046872">
    <property type="term" value="F:metal ion binding"/>
    <property type="evidence" value="ECO:0007669"/>
    <property type="project" value="UniProtKB-KW"/>
</dbReference>
<organism evidence="14 15">
    <name type="scientific">Saccharomonospora viridis</name>
    <dbReference type="NCBI Taxonomy" id="1852"/>
    <lineage>
        <taxon>Bacteria</taxon>
        <taxon>Bacillati</taxon>
        <taxon>Actinomycetota</taxon>
        <taxon>Actinomycetes</taxon>
        <taxon>Pseudonocardiales</taxon>
        <taxon>Pseudonocardiaceae</taxon>
        <taxon>Saccharomonospora</taxon>
    </lineage>
</organism>
<evidence type="ECO:0000256" key="5">
    <source>
        <dbReference type="ARBA" id="ARBA00023004"/>
    </source>
</evidence>
<feature type="domain" description="4Fe-4S Wbl-type" evidence="13">
    <location>
        <begin position="11"/>
        <end position="73"/>
    </location>
</feature>
<dbReference type="PROSITE" id="PS51674">
    <property type="entry name" value="4FE4S_WBL"/>
    <property type="match status" value="1"/>
</dbReference>
<feature type="binding site" evidence="11">
    <location>
        <position position="43"/>
    </location>
    <ligand>
        <name>[4Fe-4S] cluster</name>
        <dbReference type="ChEBI" id="CHEBI:49883"/>
    </ligand>
</feature>
<evidence type="ECO:0000256" key="10">
    <source>
        <dbReference type="ARBA" id="ARBA00023163"/>
    </source>
</evidence>
<comment type="PTM">
    <text evidence="11">The Fe-S cluster can be nitrosylated by nitric oxide (NO).</text>
</comment>
<dbReference type="GO" id="GO:0035731">
    <property type="term" value="F:dinitrosyl-iron complex binding"/>
    <property type="evidence" value="ECO:0007669"/>
    <property type="project" value="UniProtKB-UniRule"/>
</dbReference>
<feature type="binding site" evidence="11">
    <location>
        <position position="40"/>
    </location>
    <ligand>
        <name>[4Fe-4S] cluster</name>
        <dbReference type="ChEBI" id="CHEBI:49883"/>
    </ligand>
</feature>
<evidence type="ECO:0000256" key="8">
    <source>
        <dbReference type="ARBA" id="ARBA00023125"/>
    </source>
</evidence>
<comment type="cofactor">
    <cofactor evidence="11">
        <name>[4Fe-4S] cluster</name>
        <dbReference type="ChEBI" id="CHEBI:49883"/>
    </cofactor>
    <text evidence="11">Binds 1 [4Fe-4S] cluster per subunit. Following nitrosylation of the [4Fe-4S] cluster binds 1 [4Fe-8(NO)] cluster per subunit.</text>
</comment>
<evidence type="ECO:0000256" key="1">
    <source>
        <dbReference type="ARBA" id="ARBA00004496"/>
    </source>
</evidence>
<comment type="subcellular location">
    <subcellularLocation>
        <location evidence="1 11">Cytoplasm</location>
    </subcellularLocation>
</comment>
<keyword evidence="3 11" id="KW-0004">4Fe-4S</keyword>
<dbReference type="InterPro" id="IPR003482">
    <property type="entry name" value="Whib"/>
</dbReference>
<evidence type="ECO:0000256" key="9">
    <source>
        <dbReference type="ARBA" id="ARBA00023157"/>
    </source>
</evidence>
<dbReference type="GO" id="GO:0005737">
    <property type="term" value="C:cytoplasm"/>
    <property type="evidence" value="ECO:0007669"/>
    <property type="project" value="UniProtKB-SubCell"/>
</dbReference>
<comment type="function">
    <text evidence="11">Acts as a transcriptional regulator. Probably redox-responsive. The apo- but not holo-form probably binds DNA.</text>
</comment>
<comment type="similarity">
    <text evidence="2 11">Belongs to the WhiB family.</text>
</comment>
<proteinExistence type="inferred from homology"/>
<evidence type="ECO:0000256" key="4">
    <source>
        <dbReference type="ARBA" id="ARBA00022723"/>
    </source>
</evidence>
<dbReference type="PANTHER" id="PTHR38839">
    <property type="entry name" value="TRANSCRIPTIONAL REGULATOR WHID-RELATED"/>
    <property type="match status" value="1"/>
</dbReference>
<dbReference type="RefSeq" id="WP_012796308.1">
    <property type="nucleotide sequence ID" value="NZ_CALJZO010000046.1"/>
</dbReference>
<dbReference type="GO" id="GO:0045892">
    <property type="term" value="P:negative regulation of DNA-templated transcription"/>
    <property type="evidence" value="ECO:0007669"/>
    <property type="project" value="TreeGrafter"/>
</dbReference>
<dbReference type="PANTHER" id="PTHR38839:SF6">
    <property type="entry name" value="TRANSCRIPTIONAL REGULATOR WHIB1"/>
    <property type="match status" value="1"/>
</dbReference>
<dbReference type="GO" id="GO:0047134">
    <property type="term" value="F:protein-disulfide reductase [NAD(P)H] activity"/>
    <property type="evidence" value="ECO:0007669"/>
    <property type="project" value="TreeGrafter"/>
</dbReference>
<dbReference type="AlphaFoldDB" id="A0A837DCR1"/>
<dbReference type="OrthoDB" id="8104048at2"/>